<dbReference type="Proteomes" id="UP000817658">
    <property type="component" value="Chromosome 1"/>
</dbReference>
<reference evidence="4" key="3">
    <citation type="journal article" date="2008" name="Nucleic Acids Res.">
        <title>The rice annotation project database (RAP-DB): 2008 update.</title>
        <authorList>
            <consortium name="The rice annotation project (RAP)"/>
        </authorList>
    </citation>
    <scope>GENOME REANNOTATION</scope>
    <source>
        <strain evidence="4">cv. Nipponbare</strain>
    </source>
</reference>
<dbReference type="AlphaFoldDB" id="Q5N7E3"/>
<proteinExistence type="predicted"/>
<evidence type="ECO:0000256" key="1">
    <source>
        <dbReference type="SAM" id="MobiDB-lite"/>
    </source>
</evidence>
<reference evidence="4" key="2">
    <citation type="journal article" date="2005" name="Nature">
        <title>The map-based sequence of the rice genome.</title>
        <authorList>
            <consortium name="International rice genome sequencing project (IRGSP)"/>
            <person name="Matsumoto T."/>
            <person name="Wu J."/>
            <person name="Kanamori H."/>
            <person name="Katayose Y."/>
            <person name="Fujisawa M."/>
            <person name="Namiki N."/>
            <person name="Mizuno H."/>
            <person name="Yamamoto K."/>
            <person name="Antonio B.A."/>
            <person name="Baba T."/>
            <person name="Sakata K."/>
            <person name="Nagamura Y."/>
            <person name="Aoki H."/>
            <person name="Arikawa K."/>
            <person name="Arita K."/>
            <person name="Bito T."/>
            <person name="Chiden Y."/>
            <person name="Fujitsuka N."/>
            <person name="Fukunaka R."/>
            <person name="Hamada M."/>
            <person name="Harada C."/>
            <person name="Hayashi A."/>
            <person name="Hijishita S."/>
            <person name="Honda M."/>
            <person name="Hosokawa S."/>
            <person name="Ichikawa Y."/>
            <person name="Idonuma A."/>
            <person name="Iijima M."/>
            <person name="Ikeda M."/>
            <person name="Ikeno M."/>
            <person name="Ito K."/>
            <person name="Ito S."/>
            <person name="Ito T."/>
            <person name="Ito Y."/>
            <person name="Ito Y."/>
            <person name="Iwabuchi A."/>
            <person name="Kamiya K."/>
            <person name="Karasawa W."/>
            <person name="Kurita K."/>
            <person name="Katagiri S."/>
            <person name="Kikuta A."/>
            <person name="Kobayashi H."/>
            <person name="Kobayashi N."/>
            <person name="Machita K."/>
            <person name="Maehara T."/>
            <person name="Masukawa M."/>
            <person name="Mizubayashi T."/>
            <person name="Mukai Y."/>
            <person name="Nagasaki H."/>
            <person name="Nagata Y."/>
            <person name="Naito S."/>
            <person name="Nakashima M."/>
            <person name="Nakama Y."/>
            <person name="Nakamichi Y."/>
            <person name="Nakamura M."/>
            <person name="Meguro A."/>
            <person name="Negishi M."/>
            <person name="Ohta I."/>
            <person name="Ohta T."/>
            <person name="Okamoto M."/>
            <person name="Ono N."/>
            <person name="Saji S."/>
            <person name="Sakaguchi M."/>
            <person name="Sakai K."/>
            <person name="Shibata M."/>
            <person name="Shimokawa T."/>
            <person name="Song J."/>
            <person name="Takazaki Y."/>
            <person name="Terasawa K."/>
            <person name="Tsugane M."/>
            <person name="Tsuji K."/>
            <person name="Ueda S."/>
            <person name="Waki K."/>
            <person name="Yamagata H."/>
            <person name="Yamamoto M."/>
            <person name="Yamamoto S."/>
            <person name="Yamane H."/>
            <person name="Yoshiki S."/>
            <person name="Yoshihara R."/>
            <person name="Yukawa K."/>
            <person name="Zhong H."/>
            <person name="Yano M."/>
            <person name="Yuan Q."/>
            <person name="Ouyang S."/>
            <person name="Liu J."/>
            <person name="Jones K.M."/>
            <person name="Gansberger K."/>
            <person name="Moffat K."/>
            <person name="Hill J."/>
            <person name="Bera J."/>
            <person name="Fadrosh D."/>
            <person name="Jin S."/>
            <person name="Johri S."/>
            <person name="Kim M."/>
            <person name="Overton L."/>
            <person name="Reardon M."/>
            <person name="Tsitrin T."/>
            <person name="Vuong H."/>
            <person name="Weaver B."/>
            <person name="Ciecko A."/>
            <person name="Tallon L."/>
            <person name="Jackson J."/>
            <person name="Pai G."/>
            <person name="Aken S.V."/>
            <person name="Utterback T."/>
            <person name="Reidmuller S."/>
            <person name="Feldblyum T."/>
            <person name="Hsiao J."/>
            <person name="Zismann V."/>
            <person name="Iobst S."/>
            <person name="de Vazeille A.R."/>
            <person name="Buell C.R."/>
            <person name="Ying K."/>
            <person name="Li Y."/>
            <person name="Lu T."/>
            <person name="Huang Y."/>
            <person name="Zhao Q."/>
            <person name="Feng Q."/>
            <person name="Zhang L."/>
            <person name="Zhu J."/>
            <person name="Weng Q."/>
            <person name="Mu J."/>
            <person name="Lu Y."/>
            <person name="Fan D."/>
            <person name="Liu Y."/>
            <person name="Guan J."/>
            <person name="Zhang Y."/>
            <person name="Yu S."/>
            <person name="Liu X."/>
            <person name="Zhang Y."/>
            <person name="Hong G."/>
            <person name="Han B."/>
            <person name="Choisne N."/>
            <person name="Demange N."/>
            <person name="Orjeda G."/>
            <person name="Samain S."/>
            <person name="Cattolico L."/>
            <person name="Pelletier E."/>
            <person name="Couloux A."/>
            <person name="Segurens B."/>
            <person name="Wincker P."/>
            <person name="D'Hont A."/>
            <person name="Scarpelli C."/>
            <person name="Weissenbach J."/>
            <person name="Salanoubat M."/>
            <person name="Quetier F."/>
            <person name="Yu Y."/>
            <person name="Kim H.R."/>
            <person name="Rambo T."/>
            <person name="Currie J."/>
            <person name="Collura K."/>
            <person name="Luo M."/>
            <person name="Yang T."/>
            <person name="Ammiraju J.S.S."/>
            <person name="Engler F."/>
            <person name="Soderlund C."/>
            <person name="Wing R.A."/>
            <person name="Palmer L.E."/>
            <person name="de la Bastide M."/>
            <person name="Spiegel L."/>
            <person name="Nascimento L."/>
            <person name="Zutavern T."/>
            <person name="O'Shaughnessy A."/>
            <person name="Dike S."/>
            <person name="Dedhia N."/>
            <person name="Preston R."/>
            <person name="Balija V."/>
            <person name="McCombie W.R."/>
            <person name="Chow T."/>
            <person name="Chen H."/>
            <person name="Chung M."/>
            <person name="Chen C."/>
            <person name="Shaw J."/>
            <person name="Wu H."/>
            <person name="Hsiao K."/>
            <person name="Chao Y."/>
            <person name="Chu M."/>
            <person name="Cheng C."/>
            <person name="Hour A."/>
            <person name="Lee P."/>
            <person name="Lin S."/>
            <person name="Lin Y."/>
            <person name="Liou J."/>
            <person name="Liu S."/>
            <person name="Hsing Y."/>
            <person name="Raghuvanshi S."/>
            <person name="Mohanty A."/>
            <person name="Bharti A.K."/>
            <person name="Gaur A."/>
            <person name="Gupta V."/>
            <person name="Kumar D."/>
            <person name="Ravi V."/>
            <person name="Vij S."/>
            <person name="Kapur A."/>
            <person name="Khurana P."/>
            <person name="Khurana P."/>
            <person name="Khurana J.P."/>
            <person name="Tyagi A.K."/>
            <person name="Gaikwad K."/>
            <person name="Singh A."/>
            <person name="Dalal V."/>
            <person name="Srivastava S."/>
            <person name="Dixit A."/>
            <person name="Pal A.K."/>
            <person name="Ghazi I.A."/>
            <person name="Yadav M."/>
            <person name="Pandit A."/>
            <person name="Bhargava A."/>
            <person name="Sureshbabu K."/>
            <person name="Batra K."/>
            <person name="Sharma T.R."/>
            <person name="Mohapatra T."/>
            <person name="Singh N.K."/>
            <person name="Messing J."/>
            <person name="Nelson A.B."/>
            <person name="Fuks G."/>
            <person name="Kavchok S."/>
            <person name="Keizer G."/>
            <person name="Linton E."/>
            <person name="Llaca V."/>
            <person name="Song R."/>
            <person name="Tanyolac B."/>
            <person name="Young S."/>
            <person name="Ho-Il K."/>
            <person name="Hahn J.H."/>
            <person name="Sangsakoo G."/>
            <person name="Vanavichit A."/>
            <person name="de Mattos Luiz.A.T."/>
            <person name="Zimmer P.D."/>
            <person name="Malone G."/>
            <person name="Dellagostin O."/>
            <person name="de Oliveira A.C."/>
            <person name="Bevan M."/>
            <person name="Bancroft I."/>
            <person name="Minx P."/>
            <person name="Cordum H."/>
            <person name="Wilson R."/>
            <person name="Cheng Z."/>
            <person name="Jin W."/>
            <person name="Jiang J."/>
            <person name="Leong S.A."/>
            <person name="Iwama H."/>
            <person name="Gojobori T."/>
            <person name="Itoh T."/>
            <person name="Niimura Y."/>
            <person name="Fujii Y."/>
            <person name="Habara T."/>
            <person name="Sakai H."/>
            <person name="Sato Y."/>
            <person name="Wilson G."/>
            <person name="Kumar K."/>
            <person name="McCouch S."/>
            <person name="Juretic N."/>
            <person name="Hoen D."/>
            <person name="Wright S."/>
            <person name="Bruskiewich R."/>
            <person name="Bureau T."/>
            <person name="Miyao A."/>
            <person name="Hirochika H."/>
            <person name="Nishikawa T."/>
            <person name="Kadowaki K."/>
            <person name="Sugiura M."/>
            <person name="Burr B."/>
            <person name="Sasaki T."/>
        </authorList>
    </citation>
    <scope>NUCLEOTIDE SEQUENCE [LARGE SCALE GENOMIC DNA]</scope>
    <source>
        <strain evidence="4">cv. Nipponbare</strain>
    </source>
</reference>
<protein>
    <submittedName>
        <fullName evidence="3">Uncharacterized protein</fullName>
    </submittedName>
</protein>
<evidence type="ECO:0000313" key="4">
    <source>
        <dbReference type="Proteomes" id="UP000000763"/>
    </source>
</evidence>
<evidence type="ECO:0000313" key="2">
    <source>
        <dbReference type="EMBL" id="BAD81554.1"/>
    </source>
</evidence>
<dbReference type="EMBL" id="AP003631">
    <property type="protein sequence ID" value="BAD82613.1"/>
    <property type="molecule type" value="Genomic_DNA"/>
</dbReference>
<reference evidence="3" key="1">
    <citation type="journal article" date="2002" name="Nature">
        <title>The genome sequence and structure of rice chromosome 1.</title>
        <authorList>
            <person name="Sasaki T."/>
            <person name="Matsumoto T."/>
            <person name="Yamamoto K."/>
            <person name="Sakata K."/>
            <person name="Baba T."/>
            <person name="Katayose Y."/>
            <person name="Wu J."/>
            <person name="Niimura Y."/>
            <person name="Cheng Z."/>
            <person name="Nagamura Y."/>
            <person name="Antonio B.A."/>
            <person name="Kanamori H."/>
            <person name="Hosokawa S."/>
            <person name="Masukawa M."/>
            <person name="Arikawa K."/>
            <person name="Chiden Y."/>
            <person name="Hayashi M."/>
            <person name="Okamoto M."/>
            <person name="Ando T."/>
            <person name="Aoki H."/>
            <person name="Arita K."/>
            <person name="Hamada M."/>
            <person name="Harada C."/>
            <person name="Hijishita S."/>
            <person name="Honda M."/>
            <person name="Ichikawa Y."/>
            <person name="Idonuma A."/>
            <person name="Iijima M."/>
            <person name="Ikeda M."/>
            <person name="Ikeno M."/>
            <person name="Itoh S."/>
            <person name="Itoh T."/>
            <person name="Itoh Y."/>
            <person name="Itoh Y."/>
            <person name="Iwabuchi A."/>
            <person name="Kamiya K."/>
            <person name="Karasawa W."/>
            <person name="Katagiri S."/>
            <person name="Kikuta A."/>
            <person name="Kobayashi N."/>
            <person name="Kono I."/>
            <person name="Machita K."/>
            <person name="Maehara T."/>
            <person name="Mizuno H."/>
            <person name="Mizubayashi T."/>
            <person name="Mukai Y."/>
            <person name="Nagasaki H."/>
            <person name="Nakashima M."/>
            <person name="Nakama Y."/>
            <person name="Nakamichi Y."/>
            <person name="Nakamura M."/>
            <person name="Namiki N."/>
            <person name="Negishi M."/>
            <person name="Ohta I."/>
            <person name="Ono N."/>
            <person name="Saji S."/>
            <person name="Sakai K."/>
            <person name="Shibata M."/>
            <person name="Shimokawa T."/>
            <person name="Shomura A."/>
            <person name="Song J."/>
            <person name="Takazaki Y."/>
            <person name="Terasawa K."/>
            <person name="Tsuji K."/>
            <person name="Waki K."/>
            <person name="Yamagata H."/>
            <person name="Yamane H."/>
            <person name="Yoshiki S."/>
            <person name="Yoshihara R."/>
            <person name="Yukawa K."/>
            <person name="Zhong H."/>
            <person name="Iwama H."/>
            <person name="Endo T."/>
            <person name="Ito H."/>
            <person name="Hahn J.H."/>
            <person name="Kim H.I."/>
            <person name="Eun M.Y."/>
            <person name="Yano M."/>
            <person name="Jiang J."/>
            <person name="Gojobori T."/>
        </authorList>
    </citation>
    <scope>NUCLEOTIDE SEQUENCE</scope>
</reference>
<accession>Q5N7E3</accession>
<gene>
    <name evidence="2" type="ORF">P0498A12.7</name>
    <name evidence="3" type="ORF">P0581F09.28</name>
</gene>
<dbReference type="EMBL" id="AP003020">
    <property type="protein sequence ID" value="BAD81554.1"/>
    <property type="molecule type" value="Genomic_DNA"/>
</dbReference>
<sequence length="94" mass="9319">MGAVGDGSESSDGRVGNGEHEARSSLGDGGGPRKVGVGEREEATALSVPGQRIGSGVGLNKATTTKIGAFCGLWSVNASERIGVIIGYSSLSKG</sequence>
<feature type="region of interest" description="Disordered" evidence="1">
    <location>
        <begin position="1"/>
        <end position="47"/>
    </location>
</feature>
<evidence type="ECO:0000313" key="3">
    <source>
        <dbReference type="EMBL" id="BAD82613.1"/>
    </source>
</evidence>
<name>Q5N7E3_ORYSJ</name>
<organism evidence="3">
    <name type="scientific">Oryza sativa subsp. japonica</name>
    <name type="common">Rice</name>
    <dbReference type="NCBI Taxonomy" id="39947"/>
    <lineage>
        <taxon>Eukaryota</taxon>
        <taxon>Viridiplantae</taxon>
        <taxon>Streptophyta</taxon>
        <taxon>Embryophyta</taxon>
        <taxon>Tracheophyta</taxon>
        <taxon>Spermatophyta</taxon>
        <taxon>Magnoliopsida</taxon>
        <taxon>Liliopsida</taxon>
        <taxon>Poales</taxon>
        <taxon>Poaceae</taxon>
        <taxon>BOP clade</taxon>
        <taxon>Oryzoideae</taxon>
        <taxon>Oryzeae</taxon>
        <taxon>Oryzinae</taxon>
        <taxon>Oryza</taxon>
        <taxon>Oryza sativa</taxon>
    </lineage>
</organism>
<dbReference type="Proteomes" id="UP000000763">
    <property type="component" value="Chromosome 1"/>
</dbReference>